<dbReference type="EMBL" id="KL142404">
    <property type="protein sequence ID" value="KDR69117.1"/>
    <property type="molecule type" value="Genomic_DNA"/>
</dbReference>
<feature type="compositionally biased region" description="Basic and acidic residues" evidence="1">
    <location>
        <begin position="294"/>
        <end position="308"/>
    </location>
</feature>
<proteinExistence type="predicted"/>
<reference evidence="4" key="1">
    <citation type="journal article" date="2014" name="Proc. Natl. Acad. Sci. U.S.A.">
        <title>Extensive sampling of basidiomycete genomes demonstrates inadequacy of the white-rot/brown-rot paradigm for wood decay fungi.</title>
        <authorList>
            <person name="Riley R."/>
            <person name="Salamov A.A."/>
            <person name="Brown D.W."/>
            <person name="Nagy L.G."/>
            <person name="Floudas D."/>
            <person name="Held B.W."/>
            <person name="Levasseur A."/>
            <person name="Lombard V."/>
            <person name="Morin E."/>
            <person name="Otillar R."/>
            <person name="Lindquist E.A."/>
            <person name="Sun H."/>
            <person name="LaButti K.M."/>
            <person name="Schmutz J."/>
            <person name="Jabbour D."/>
            <person name="Luo H."/>
            <person name="Baker S.E."/>
            <person name="Pisabarro A.G."/>
            <person name="Walton J.D."/>
            <person name="Blanchette R.A."/>
            <person name="Henrissat B."/>
            <person name="Martin F."/>
            <person name="Cullen D."/>
            <person name="Hibbett D.S."/>
            <person name="Grigoriev I.V."/>
        </authorList>
    </citation>
    <scope>NUCLEOTIDE SEQUENCE [LARGE SCALE GENOMIC DNA]</scope>
    <source>
        <strain evidence="4">CBS 339.88</strain>
    </source>
</reference>
<feature type="region of interest" description="Disordered" evidence="1">
    <location>
        <begin position="278"/>
        <end position="308"/>
    </location>
</feature>
<dbReference type="OrthoDB" id="3341077at2759"/>
<dbReference type="STRING" id="685588.A0A067SGH3"/>
<evidence type="ECO:0000313" key="4">
    <source>
        <dbReference type="Proteomes" id="UP000027222"/>
    </source>
</evidence>
<evidence type="ECO:0000256" key="1">
    <source>
        <dbReference type="SAM" id="MobiDB-lite"/>
    </source>
</evidence>
<keyword evidence="2" id="KW-0812">Transmembrane</keyword>
<feature type="transmembrane region" description="Helical" evidence="2">
    <location>
        <begin position="77"/>
        <end position="98"/>
    </location>
</feature>
<feature type="transmembrane region" description="Helical" evidence="2">
    <location>
        <begin position="46"/>
        <end position="65"/>
    </location>
</feature>
<gene>
    <name evidence="3" type="ORF">GALMADRAFT_215400</name>
</gene>
<organism evidence="3 4">
    <name type="scientific">Galerina marginata (strain CBS 339.88)</name>
    <dbReference type="NCBI Taxonomy" id="685588"/>
    <lineage>
        <taxon>Eukaryota</taxon>
        <taxon>Fungi</taxon>
        <taxon>Dikarya</taxon>
        <taxon>Basidiomycota</taxon>
        <taxon>Agaricomycotina</taxon>
        <taxon>Agaricomycetes</taxon>
        <taxon>Agaricomycetidae</taxon>
        <taxon>Agaricales</taxon>
        <taxon>Agaricineae</taxon>
        <taxon>Strophariaceae</taxon>
        <taxon>Galerina</taxon>
    </lineage>
</organism>
<evidence type="ECO:0000256" key="2">
    <source>
        <dbReference type="SAM" id="Phobius"/>
    </source>
</evidence>
<accession>A0A067SGH3</accession>
<feature type="transmembrane region" description="Helical" evidence="2">
    <location>
        <begin position="186"/>
        <end position="213"/>
    </location>
</feature>
<protein>
    <submittedName>
        <fullName evidence="3">Uncharacterized protein</fullName>
    </submittedName>
</protein>
<feature type="transmembrane region" description="Helical" evidence="2">
    <location>
        <begin position="219"/>
        <end position="243"/>
    </location>
</feature>
<feature type="transmembrane region" description="Helical" evidence="2">
    <location>
        <begin position="12"/>
        <end position="34"/>
    </location>
</feature>
<sequence length="308" mass="33347">MDAFLAGGADYLGAVLNAAFYGLHAGIYLFFLGVHRHRGTKAFSGFTNLASTLLFVLGTGVLTNQSNRKVAQRFDNAYTTAFAVTDFLAQSLLIFRCWIVWNKRYAIVVLPAILATASFWCALSDLLIFDTQSLQHLNISAVENIPLAAYAISMANNTIVTLLLVMRIWLLSRDFAKLSSIPSDKVFTIIVAMLLESGITIFFAQLLWVVLFAKGSGGYTVVVGAITQTYAFTPTIILIRVAIGASYDAESRMITPIAFKSSRRGLESSGEGISSVASEVLGLDSESGRGLSAPEEKEVERGDISESV</sequence>
<dbReference type="Proteomes" id="UP000027222">
    <property type="component" value="Unassembled WGS sequence"/>
</dbReference>
<dbReference type="HOGENOM" id="CLU_044614_8_0_1"/>
<keyword evidence="2" id="KW-0472">Membrane</keyword>
<keyword evidence="2" id="KW-1133">Transmembrane helix</keyword>
<name>A0A067SGH3_GALM3</name>
<evidence type="ECO:0000313" key="3">
    <source>
        <dbReference type="EMBL" id="KDR69117.1"/>
    </source>
</evidence>
<feature type="transmembrane region" description="Helical" evidence="2">
    <location>
        <begin position="147"/>
        <end position="165"/>
    </location>
</feature>
<feature type="transmembrane region" description="Helical" evidence="2">
    <location>
        <begin position="105"/>
        <end position="127"/>
    </location>
</feature>
<keyword evidence="4" id="KW-1185">Reference proteome</keyword>
<dbReference type="AlphaFoldDB" id="A0A067SGH3"/>